<sequence length="140" mass="15652">MHRVRYFTTIVLCSTTTLILAFPLGLYWLGLSGVDGLPEKPLHLASKEQQALVWKRALGDGVPRIKAMSPYSLAITLLVKKASSASPDQLIVWRVASNYLLSHQRHKGMSWWHLSGAALTIWLSRNWTDEEILSAAALSR</sequence>
<reference evidence="2" key="1">
    <citation type="journal article" date="2010" name="DNA Cell Biol.">
        <title>Psychrotrophic strain of Janthinobacterium lividum from a cold Alaskan soil produces prodigiosin.</title>
        <authorList>
            <person name="Schloss P.D."/>
            <person name="Allen H.K."/>
            <person name="Klimowicz A.K."/>
            <person name="Mlot C."/>
            <person name="Gross J."/>
            <person name="Savengsuksa S."/>
            <person name="McEllin J."/>
            <person name="Clardy J."/>
            <person name="Ruess R.W."/>
            <person name="Handelsman J."/>
        </authorList>
    </citation>
    <scope>NUCLEOTIDE SEQUENCE</scope>
    <source>
        <strain evidence="2">BP01</strain>
    </source>
</reference>
<dbReference type="EMBL" id="EF063591">
    <property type="protein sequence ID" value="ABK64080.1"/>
    <property type="molecule type" value="Genomic_DNA"/>
</dbReference>
<dbReference type="AlphaFoldDB" id="A0SZ32"/>
<keyword evidence="1" id="KW-1133">Transmembrane helix</keyword>
<evidence type="ECO:0000313" key="2">
    <source>
        <dbReference type="EMBL" id="ABK64080.1"/>
    </source>
</evidence>
<organism evidence="2">
    <name type="scientific">Janthinobacterium lividum</name>
    <dbReference type="NCBI Taxonomy" id="29581"/>
    <lineage>
        <taxon>Bacteria</taxon>
        <taxon>Pseudomonadati</taxon>
        <taxon>Pseudomonadota</taxon>
        <taxon>Betaproteobacteria</taxon>
        <taxon>Burkholderiales</taxon>
        <taxon>Oxalobacteraceae</taxon>
        <taxon>Janthinobacterium</taxon>
    </lineage>
</organism>
<name>A0SZ32_9BURK</name>
<accession>A0SZ32</accession>
<keyword evidence="1" id="KW-0812">Transmembrane</keyword>
<feature type="transmembrane region" description="Helical" evidence="1">
    <location>
        <begin position="6"/>
        <end position="30"/>
    </location>
</feature>
<evidence type="ECO:0000256" key="1">
    <source>
        <dbReference type="SAM" id="Phobius"/>
    </source>
</evidence>
<proteinExistence type="predicted"/>
<keyword evidence="1" id="KW-0472">Membrane</keyword>
<protein>
    <submittedName>
        <fullName evidence="2">Uncharacterized protein</fullName>
    </submittedName>
</protein>